<feature type="region of interest" description="Disordered" evidence="8">
    <location>
        <begin position="1453"/>
        <end position="1501"/>
    </location>
</feature>
<dbReference type="Pfam" id="PF25764">
    <property type="entry name" value="KIF21A_4th"/>
    <property type="match status" value="1"/>
</dbReference>
<keyword evidence="11" id="KW-1185">Reference proteome</keyword>
<feature type="compositionally biased region" description="Polar residues" evidence="8">
    <location>
        <begin position="528"/>
        <end position="537"/>
    </location>
</feature>
<dbReference type="PROSITE" id="PS00411">
    <property type="entry name" value="KINESIN_MOTOR_1"/>
    <property type="match status" value="1"/>
</dbReference>
<feature type="region of interest" description="Disordered" evidence="8">
    <location>
        <begin position="809"/>
        <end position="851"/>
    </location>
</feature>
<sequence>MATTAIDFIYSTQIMNKILFYRVAIRVRPLSQKELMCNSAETISFLQNEPQIYIGNDHSFTYDYVFDTKSHQQSIYSSSVQPLVEKYVDGFNATILAYGYISFSIKLNLNFLSIDQSINQTGSGKTYSMGTAIDGNIGSEDHQGIVPRFIRDLYERLEQKKATTPNYDYQVLVSFLELYNEDLVDLLNMQQKQQQRQRTQSNCDISIREDVHGNIYWSGIREETCSSPSELLSFLTKGSLCRTVGSTDMNSVSSRSHAIFSVILKQQLPEQEGSNDDNNKENNNPTTASTTTETRVSKFHFVDLAGSERLNRTKAEGVRAREGIAINSGLLALGNVISALGDESRRSTHVPYRDSKLTRLLQDSLGGNSQTLMMACVSPADTNFAETLSTLKYANRARNIKNRVSINQEYAGSSVEVSQLRSQLAKLKMELNTLRANSGTNGSATMMSGFNNNTNNNEVNALRQEINKLRARVQEASDELCQVSAERDSLLLERQLNDLPSENLPGLLDQLNNLNNSSNNSNDDVDNTTGVPATGTKTNTIPMIAHYQKTIKDLRNELQDTRERLAFVENTQAPMMHALAMTSQMTPQPSLSTSARSSRRRNGSSRRKRAAKHGNTVGSNVTFRSSRVSKVPGTNNGNNKKGRGTATAQTTPITTTAAIEKTTDANIQAPIPISPTDNQDIEQWLQETIGPFNFSGTSDIRTEVRDSISKARMEIEKGMKVLEDVRTREQEEVKRIFIFIHFHTTKLWLLTKDQQALQQQQRQQKQQECELLADNELLQTLQSKENAFIFADLEHEEQDLLEDLQRISPPADWDNLSEDGSNNNKEDDYSSRSSTAVAGNGGHSRLSSGADTNLTEDTEELAAMCDANPHFARIIAQVQSDIRVKEELVTQLERCENEYIHMRRKFEQRLGKLGHEILSIKRDRDDVMRRAAYNEQQQQRQRMQRRGSDANSQREKQQLMDMRHAYEIKIKTLFTQLSDLRRKYSQSSSAIQSSRNQNESMLRALRVSVESLKMERRRMIKRMKEEALRVKEKITAHEREIQQLRRRQQRDVEVKRRLERENKKVQLMLQKRSDEAVLTNDKLVKLIQILKKAVREGGVLDEKQLARCADLLHIGSALVASSSSRLRRGNSSGVSKKKSSAALSIPVQVRAAKKKHLLDRALYQYIVGKQAMIEMQHLITKRNELSEKQKELTSEREQLFGKVGSTQMVQFDHAVQNYMDERIETITAEISYINARIHGLHNDAAHAILNDDDDESIVDMDRQQQLQQQQQRSVKHVTFADEVMGTTKKNPEDEWLDMDALEERYSVPPNADPETSHDMALKVIRSLAHDEAEKVMEAMVTDVTTLRMDEHARQAHMHQLEKSIQDLQHTLMVMKDKAIQTAIESEKKIRRLEQGSSSRRSSFCGSGTDEQQHQQALSCAGDDDSAIDVRVEEHYQQFGTIFDQIYNEGVGHIGSPVHNTSHTQSPLGSPASGPSPTLGPMRPQSLVDRPPVGTARRDSMTSPEQFLHQLMQAGLMSSAAGKAAVANAANNMPASPPPASPRSRPTETSRRSSIQSDTLSWSSHGSVSPKIVPQHVAETPLLNRRRRRAFSLQQQQQFPQQQPNGASNSAAVKSRRRFSLRELSLGAANNLHDSVMAHHIAHQPSPLQQQFVLQQDDHINNNNNDDLYSFGSASPPQSPSIIPVANKKQISPRMNPEYTRPPSSQGGGNVFARLSNSHTKASEAKRSATPTMMF</sequence>
<feature type="compositionally biased region" description="Low complexity" evidence="8">
    <location>
        <begin position="1465"/>
        <end position="1480"/>
    </location>
</feature>
<keyword evidence="2" id="KW-0963">Cytoplasm</keyword>
<dbReference type="GO" id="GO:0051231">
    <property type="term" value="P:spindle elongation"/>
    <property type="evidence" value="ECO:0007669"/>
    <property type="project" value="TreeGrafter"/>
</dbReference>
<organism evidence="10 11">
    <name type="scientific">Circinella minor</name>
    <dbReference type="NCBI Taxonomy" id="1195481"/>
    <lineage>
        <taxon>Eukaryota</taxon>
        <taxon>Fungi</taxon>
        <taxon>Fungi incertae sedis</taxon>
        <taxon>Mucoromycota</taxon>
        <taxon>Mucoromycotina</taxon>
        <taxon>Mucoromycetes</taxon>
        <taxon>Mucorales</taxon>
        <taxon>Lichtheimiaceae</taxon>
        <taxon>Circinella</taxon>
    </lineage>
</organism>
<evidence type="ECO:0000313" key="10">
    <source>
        <dbReference type="EMBL" id="KAG2218272.1"/>
    </source>
</evidence>
<evidence type="ECO:0000256" key="5">
    <source>
        <dbReference type="ARBA" id="ARBA00023054"/>
    </source>
</evidence>
<evidence type="ECO:0000256" key="3">
    <source>
        <dbReference type="ARBA" id="ARBA00022741"/>
    </source>
</evidence>
<name>A0A8H7VGQ4_9FUNG</name>
<dbReference type="SUPFAM" id="SSF52540">
    <property type="entry name" value="P-loop containing nucleoside triphosphate hydrolases"/>
    <property type="match status" value="1"/>
</dbReference>
<comment type="subcellular location">
    <subcellularLocation>
        <location evidence="1">Cytoplasm</location>
    </subcellularLocation>
</comment>
<keyword evidence="4" id="KW-0067">ATP-binding</keyword>
<feature type="coiled-coil region" evidence="7">
    <location>
        <begin position="1020"/>
        <end position="1075"/>
    </location>
</feature>
<dbReference type="GO" id="GO:0007018">
    <property type="term" value="P:microtubule-based movement"/>
    <property type="evidence" value="ECO:0007669"/>
    <property type="project" value="InterPro"/>
</dbReference>
<dbReference type="Gene3D" id="3.40.850.10">
    <property type="entry name" value="Kinesin motor domain"/>
    <property type="match status" value="1"/>
</dbReference>
<dbReference type="OrthoDB" id="3176171at2759"/>
<feature type="region of interest" description="Disordered" evidence="8">
    <location>
        <begin position="934"/>
        <end position="954"/>
    </location>
</feature>
<feature type="region of interest" description="Disordered" evidence="8">
    <location>
        <begin position="269"/>
        <end position="293"/>
    </location>
</feature>
<evidence type="ECO:0000256" key="2">
    <source>
        <dbReference type="ARBA" id="ARBA00022490"/>
    </source>
</evidence>
<keyword evidence="3" id="KW-0547">Nucleotide-binding</keyword>
<dbReference type="InterPro" id="IPR019821">
    <property type="entry name" value="Kinesin_motor_CS"/>
</dbReference>
<feature type="compositionally biased region" description="Polar residues" evidence="8">
    <location>
        <begin position="1554"/>
        <end position="1566"/>
    </location>
</feature>
<dbReference type="PROSITE" id="PS50067">
    <property type="entry name" value="KINESIN_MOTOR_2"/>
    <property type="match status" value="1"/>
</dbReference>
<comment type="caution">
    <text evidence="6">Lacks conserved residue(s) required for the propagation of feature annotation.</text>
</comment>
<dbReference type="GO" id="GO:0008017">
    <property type="term" value="F:microtubule binding"/>
    <property type="evidence" value="ECO:0007669"/>
    <property type="project" value="InterPro"/>
</dbReference>
<feature type="compositionally biased region" description="Low complexity" evidence="8">
    <location>
        <begin position="633"/>
        <end position="648"/>
    </location>
</feature>
<reference evidence="10 11" key="1">
    <citation type="submission" date="2020-12" db="EMBL/GenBank/DDBJ databases">
        <title>Metabolic potential, ecology and presence of endohyphal bacteria is reflected in genomic diversity of Mucoromycotina.</title>
        <authorList>
            <person name="Muszewska A."/>
            <person name="Okrasinska A."/>
            <person name="Steczkiewicz K."/>
            <person name="Drgas O."/>
            <person name="Orlowska M."/>
            <person name="Perlinska-Lenart U."/>
            <person name="Aleksandrzak-Piekarczyk T."/>
            <person name="Szatraj K."/>
            <person name="Zielenkiewicz U."/>
            <person name="Pilsyk S."/>
            <person name="Malc E."/>
            <person name="Mieczkowski P."/>
            <person name="Kruszewska J.S."/>
            <person name="Biernat P."/>
            <person name="Pawlowska J."/>
        </authorList>
    </citation>
    <scope>NUCLEOTIDE SEQUENCE [LARGE SCALE GENOMIC DNA]</scope>
    <source>
        <strain evidence="10 11">CBS 142.35</strain>
    </source>
</reference>
<evidence type="ECO:0000256" key="6">
    <source>
        <dbReference type="PROSITE-ProRule" id="PRU00283"/>
    </source>
</evidence>
<dbReference type="CDD" id="cd01372">
    <property type="entry name" value="KISc_KIF4"/>
    <property type="match status" value="1"/>
</dbReference>
<dbReference type="InterPro" id="IPR027640">
    <property type="entry name" value="Kinesin-like_fam"/>
</dbReference>
<evidence type="ECO:0000259" key="9">
    <source>
        <dbReference type="PROSITE" id="PS50067"/>
    </source>
</evidence>
<feature type="compositionally biased region" description="Low complexity" evidence="8">
    <location>
        <begin position="281"/>
        <end position="293"/>
    </location>
</feature>
<dbReference type="GO" id="GO:0005875">
    <property type="term" value="C:microtubule associated complex"/>
    <property type="evidence" value="ECO:0007669"/>
    <property type="project" value="TreeGrafter"/>
</dbReference>
<comment type="caution">
    <text evidence="10">The sequence shown here is derived from an EMBL/GenBank/DDBJ whole genome shotgun (WGS) entry which is preliminary data.</text>
</comment>
<dbReference type="InterPro" id="IPR036961">
    <property type="entry name" value="Kinesin_motor_dom_sf"/>
</dbReference>
<dbReference type="PANTHER" id="PTHR47969">
    <property type="entry name" value="CHROMOSOME-ASSOCIATED KINESIN KIF4A-RELATED"/>
    <property type="match status" value="1"/>
</dbReference>
<dbReference type="GO" id="GO:0005737">
    <property type="term" value="C:cytoplasm"/>
    <property type="evidence" value="ECO:0007669"/>
    <property type="project" value="UniProtKB-SubCell"/>
</dbReference>
<evidence type="ECO:0000256" key="7">
    <source>
        <dbReference type="SAM" id="Coils"/>
    </source>
</evidence>
<accession>A0A8H7VGQ4</accession>
<dbReference type="SMART" id="SM00129">
    <property type="entry name" value="KISc"/>
    <property type="match status" value="1"/>
</dbReference>
<evidence type="ECO:0000256" key="4">
    <source>
        <dbReference type="ARBA" id="ARBA00022840"/>
    </source>
</evidence>
<feature type="region of interest" description="Disordered" evidence="8">
    <location>
        <begin position="1694"/>
        <end position="1734"/>
    </location>
</feature>
<feature type="coiled-coil region" evidence="7">
    <location>
        <begin position="417"/>
        <end position="479"/>
    </location>
</feature>
<dbReference type="InterPro" id="IPR001752">
    <property type="entry name" value="Kinesin_motor_dom"/>
</dbReference>
<evidence type="ECO:0000256" key="1">
    <source>
        <dbReference type="ARBA" id="ARBA00004496"/>
    </source>
</evidence>
<feature type="region of interest" description="Disordered" evidence="8">
    <location>
        <begin position="1590"/>
        <end position="1614"/>
    </location>
</feature>
<dbReference type="GO" id="GO:0005524">
    <property type="term" value="F:ATP binding"/>
    <property type="evidence" value="ECO:0007669"/>
    <property type="project" value="UniProtKB-KW"/>
</dbReference>
<dbReference type="Pfam" id="PF00225">
    <property type="entry name" value="Kinesin"/>
    <property type="match status" value="2"/>
</dbReference>
<feature type="region of interest" description="Disordered" evidence="8">
    <location>
        <begin position="513"/>
        <end position="537"/>
    </location>
</feature>
<feature type="coiled-coil region" evidence="7">
    <location>
        <begin position="1175"/>
        <end position="1202"/>
    </location>
</feature>
<protein>
    <recommendedName>
        <fullName evidence="9">Kinesin motor domain-containing protein</fullName>
    </recommendedName>
</protein>
<feature type="compositionally biased region" description="Low complexity" evidence="8">
    <location>
        <begin position="513"/>
        <end position="522"/>
    </location>
</feature>
<feature type="compositionally biased region" description="Polar residues" evidence="8">
    <location>
        <begin position="616"/>
        <end position="628"/>
    </location>
</feature>
<dbReference type="PRINTS" id="PR00380">
    <property type="entry name" value="KINESINHEAVY"/>
</dbReference>
<comment type="similarity">
    <text evidence="6">Belongs to the TRAFAC class myosin-kinesin ATPase superfamily. Kinesin family.</text>
</comment>
<dbReference type="GO" id="GO:0007052">
    <property type="term" value="P:mitotic spindle organization"/>
    <property type="evidence" value="ECO:0007669"/>
    <property type="project" value="TreeGrafter"/>
</dbReference>
<feature type="domain" description="Kinesin motor" evidence="9">
    <location>
        <begin position="20"/>
        <end position="400"/>
    </location>
</feature>
<proteinExistence type="inferred from homology"/>
<dbReference type="InterPro" id="IPR027417">
    <property type="entry name" value="P-loop_NTPase"/>
</dbReference>
<dbReference type="Proteomes" id="UP000646827">
    <property type="component" value="Unassembled WGS sequence"/>
</dbReference>
<feature type="region of interest" description="Disordered" evidence="8">
    <location>
        <begin position="582"/>
        <end position="648"/>
    </location>
</feature>
<dbReference type="EMBL" id="JAEPRB010000241">
    <property type="protein sequence ID" value="KAG2218272.1"/>
    <property type="molecule type" value="Genomic_DNA"/>
</dbReference>
<keyword evidence="5 7" id="KW-0175">Coiled coil</keyword>
<feature type="compositionally biased region" description="Basic residues" evidence="8">
    <location>
        <begin position="597"/>
        <end position="612"/>
    </location>
</feature>
<dbReference type="GO" id="GO:0003777">
    <property type="term" value="F:microtubule motor activity"/>
    <property type="evidence" value="ECO:0007669"/>
    <property type="project" value="InterPro"/>
</dbReference>
<gene>
    <name evidence="10" type="ORF">INT45_000409</name>
</gene>
<evidence type="ECO:0000256" key="8">
    <source>
        <dbReference type="SAM" id="MobiDB-lite"/>
    </source>
</evidence>
<evidence type="ECO:0000313" key="11">
    <source>
        <dbReference type="Proteomes" id="UP000646827"/>
    </source>
</evidence>
<feature type="region of interest" description="Disordered" evidence="8">
    <location>
        <begin position="1529"/>
        <end position="1574"/>
    </location>
</feature>
<feature type="compositionally biased region" description="Low complexity" evidence="8">
    <location>
        <begin position="1590"/>
        <end position="1607"/>
    </location>
</feature>
<feature type="region of interest" description="Disordered" evidence="8">
    <location>
        <begin position="1389"/>
        <end position="1409"/>
    </location>
</feature>
<feature type="coiled-coil region" evidence="7">
    <location>
        <begin position="544"/>
        <end position="571"/>
    </location>
</feature>
<dbReference type="PANTHER" id="PTHR47969:SF15">
    <property type="entry name" value="CHROMOSOME-ASSOCIATED KINESIN KIF4A-RELATED"/>
    <property type="match status" value="1"/>
</dbReference>